<name>L0FZI7_ECHVK</name>
<evidence type="ECO:0000313" key="1">
    <source>
        <dbReference type="EMBL" id="AGA78717.1"/>
    </source>
</evidence>
<dbReference type="RefSeq" id="WP_015266273.1">
    <property type="nucleotide sequence ID" value="NC_019904.1"/>
</dbReference>
<proteinExistence type="predicted"/>
<keyword evidence="2" id="KW-1185">Reference proteome</keyword>
<sequence>MTGFMLPLYPEFPPRASHDEVLSRAAFAHLVLIPPLTKVKKEGASDYLLPKWYPA</sequence>
<gene>
    <name evidence="1" type="ordered locus">Echvi_2470</name>
</gene>
<organism evidence="1 2">
    <name type="scientific">Echinicola vietnamensis (strain DSM 17526 / LMG 23754 / KMM 6221)</name>
    <dbReference type="NCBI Taxonomy" id="926556"/>
    <lineage>
        <taxon>Bacteria</taxon>
        <taxon>Pseudomonadati</taxon>
        <taxon>Bacteroidota</taxon>
        <taxon>Cytophagia</taxon>
        <taxon>Cytophagales</taxon>
        <taxon>Cyclobacteriaceae</taxon>
        <taxon>Echinicola</taxon>
    </lineage>
</organism>
<reference evidence="2" key="1">
    <citation type="submission" date="2012-02" db="EMBL/GenBank/DDBJ databases">
        <title>The complete genome of Echinicola vietnamensis DSM 17526.</title>
        <authorList>
            <person name="Lucas S."/>
            <person name="Copeland A."/>
            <person name="Lapidus A."/>
            <person name="Glavina del Rio T."/>
            <person name="Dalin E."/>
            <person name="Tice H."/>
            <person name="Bruce D."/>
            <person name="Goodwin L."/>
            <person name="Pitluck S."/>
            <person name="Peters L."/>
            <person name="Ovchinnikova G."/>
            <person name="Teshima H."/>
            <person name="Kyrpides N."/>
            <person name="Mavromatis K."/>
            <person name="Ivanova N."/>
            <person name="Brettin T."/>
            <person name="Detter J.C."/>
            <person name="Han C."/>
            <person name="Larimer F."/>
            <person name="Land M."/>
            <person name="Hauser L."/>
            <person name="Markowitz V."/>
            <person name="Cheng J.-F."/>
            <person name="Hugenholtz P."/>
            <person name="Woyke T."/>
            <person name="Wu D."/>
            <person name="Brambilla E."/>
            <person name="Klenk H.-P."/>
            <person name="Eisen J.A."/>
        </authorList>
    </citation>
    <scope>NUCLEOTIDE SEQUENCE [LARGE SCALE GENOMIC DNA]</scope>
    <source>
        <strain evidence="2">DSM 17526 / LMG 23754 / KMM 6221</strain>
    </source>
</reference>
<protein>
    <submittedName>
        <fullName evidence="1">Uncharacterized protein</fullName>
    </submittedName>
</protein>
<dbReference type="EMBL" id="CP003346">
    <property type="protein sequence ID" value="AGA78717.1"/>
    <property type="molecule type" value="Genomic_DNA"/>
</dbReference>
<dbReference type="HOGENOM" id="CLU_3024857_0_0_10"/>
<dbReference type="KEGG" id="evi:Echvi_2470"/>
<accession>L0FZI7</accession>
<dbReference type="AlphaFoldDB" id="L0FZI7"/>
<dbReference type="Proteomes" id="UP000010796">
    <property type="component" value="Chromosome"/>
</dbReference>
<evidence type="ECO:0000313" key="2">
    <source>
        <dbReference type="Proteomes" id="UP000010796"/>
    </source>
</evidence>